<evidence type="ECO:0008006" key="3">
    <source>
        <dbReference type="Google" id="ProtNLM"/>
    </source>
</evidence>
<reference evidence="1" key="1">
    <citation type="submission" date="2023-06" db="EMBL/GenBank/DDBJ databases">
        <title>Genome-scale phylogeny and comparative genomics of the fungal order Sordariales.</title>
        <authorList>
            <consortium name="Lawrence Berkeley National Laboratory"/>
            <person name="Hensen N."/>
            <person name="Bonometti L."/>
            <person name="Westerberg I."/>
            <person name="Brannstrom I.O."/>
            <person name="Guillou S."/>
            <person name="Cros-Aarteil S."/>
            <person name="Calhoun S."/>
            <person name="Haridas S."/>
            <person name="Kuo A."/>
            <person name="Mondo S."/>
            <person name="Pangilinan J."/>
            <person name="Riley R."/>
            <person name="Labutti K."/>
            <person name="Andreopoulos B."/>
            <person name="Lipzen A."/>
            <person name="Chen C."/>
            <person name="Yanf M."/>
            <person name="Daum C."/>
            <person name="Ng V."/>
            <person name="Clum A."/>
            <person name="Steindorff A."/>
            <person name="Ohm R."/>
            <person name="Martin F."/>
            <person name="Silar P."/>
            <person name="Natvig D."/>
            <person name="Lalanne C."/>
            <person name="Gautier V."/>
            <person name="Ament-Velasquez S.L."/>
            <person name="Kruys A."/>
            <person name="Hutchinson M.I."/>
            <person name="Powell A.J."/>
            <person name="Barry K."/>
            <person name="Miller A.N."/>
            <person name="Grigoriev I.V."/>
            <person name="Debuchy R."/>
            <person name="Gladieux P."/>
            <person name="Thoren M.H."/>
            <person name="Johannesson H."/>
        </authorList>
    </citation>
    <scope>NUCLEOTIDE SEQUENCE</scope>
    <source>
        <strain evidence="1">SMH2532-1</strain>
    </source>
</reference>
<protein>
    <recommendedName>
        <fullName evidence="3">SnoaL-like domain-containing protein</fullName>
    </recommendedName>
</protein>
<sequence length="179" mass="19732">MAFPTQPSFVVHAKGWDSNLLAHPVPRFLYAHEEVFDAKDLERCKPFYASDMTYTKSNGQIFSGDAAVTALHGDYALFTDVFHEPVYGSISETANGGYRLIGWAKMFVNLPGGGEKKHVDLQGREWECLSNGAFIFDLVKDSEGPQGFRMKSMQIFADPTPILGEAIKRGIVPVEALAA</sequence>
<dbReference type="EMBL" id="JAULSV010000005">
    <property type="protein sequence ID" value="KAK0643731.1"/>
    <property type="molecule type" value="Genomic_DNA"/>
</dbReference>
<organism evidence="1 2">
    <name type="scientific">Cercophora newfieldiana</name>
    <dbReference type="NCBI Taxonomy" id="92897"/>
    <lineage>
        <taxon>Eukaryota</taxon>
        <taxon>Fungi</taxon>
        <taxon>Dikarya</taxon>
        <taxon>Ascomycota</taxon>
        <taxon>Pezizomycotina</taxon>
        <taxon>Sordariomycetes</taxon>
        <taxon>Sordariomycetidae</taxon>
        <taxon>Sordariales</taxon>
        <taxon>Lasiosphaeriaceae</taxon>
        <taxon>Cercophora</taxon>
    </lineage>
</organism>
<keyword evidence="2" id="KW-1185">Reference proteome</keyword>
<evidence type="ECO:0000313" key="2">
    <source>
        <dbReference type="Proteomes" id="UP001174936"/>
    </source>
</evidence>
<name>A0AA40CLU3_9PEZI</name>
<comment type="caution">
    <text evidence="1">The sequence shown here is derived from an EMBL/GenBank/DDBJ whole genome shotgun (WGS) entry which is preliminary data.</text>
</comment>
<gene>
    <name evidence="1" type="ORF">B0T16DRAFT_459843</name>
</gene>
<proteinExistence type="predicted"/>
<dbReference type="Proteomes" id="UP001174936">
    <property type="component" value="Unassembled WGS sequence"/>
</dbReference>
<dbReference type="AlphaFoldDB" id="A0AA40CLU3"/>
<evidence type="ECO:0000313" key="1">
    <source>
        <dbReference type="EMBL" id="KAK0643731.1"/>
    </source>
</evidence>
<accession>A0AA40CLU3</accession>